<name>F9W8W0_TRYCI</name>
<keyword evidence="5" id="KW-0325">Glycoprotein</keyword>
<evidence type="ECO:0000313" key="11">
    <source>
        <dbReference type="Proteomes" id="UP000000702"/>
    </source>
</evidence>
<dbReference type="Pfam" id="PF00913">
    <property type="entry name" value="Trypan_glycop"/>
    <property type="match status" value="1"/>
</dbReference>
<accession>F9W8W0</accession>
<comment type="subcellular location">
    <subcellularLocation>
        <location evidence="1">Cell membrane</location>
        <topology evidence="1">Lipid-anchor</topology>
        <topology evidence="1">GPI-anchor</topology>
    </subcellularLocation>
</comment>
<proteinExistence type="predicted"/>
<evidence type="ECO:0000256" key="6">
    <source>
        <dbReference type="ARBA" id="ARBA00023288"/>
    </source>
</evidence>
<keyword evidence="11" id="KW-1185">Reference proteome</keyword>
<sequence length="400" mass="43845">MFMHNNLLTWSALILCAMQSDVANGGINTEAGKALCTVVRTLKNVTPWVSEQLTAVITKVNNLNLQILNHHLFNEGQGENLEIRCPEERKHLAKVHSILEEARNTTSKLVEKAVRAAALSAKSAGRLEEFIMVFAKANGASKRCLGTERTAATYEELSDCFSGSEIAEEHLIKIHESCDGASTQEPHLTAAVNAINFSTLQKNNIQNTGGTGCNLIKGTNCGIINGETILGKVWWGGGILTISGSFDGDMSKVEAGEFTDDARGAKWTAAPTTAIVHFDEAIKAFDTFKTTKESLQRIVEEASGELEKCKKQRKTTEKSKIKTGTKSAQEMCLENAVVLRNELREAQNLLDRYKKEKGELEPLNPENETVNKTLRTTHPSMGAADRNKPIKIFGLLIITF</sequence>
<evidence type="ECO:0000256" key="7">
    <source>
        <dbReference type="SAM" id="Coils"/>
    </source>
</evidence>
<feature type="domain" description="Trypanosome variant surface glycoprotein A-type N-terminal" evidence="9">
    <location>
        <begin position="16"/>
        <end position="323"/>
    </location>
</feature>
<evidence type="ECO:0000256" key="8">
    <source>
        <dbReference type="SAM" id="SignalP"/>
    </source>
</evidence>
<keyword evidence="6" id="KW-0449">Lipoprotein</keyword>
<dbReference type="AlphaFoldDB" id="F9W8W0"/>
<evidence type="ECO:0000256" key="3">
    <source>
        <dbReference type="ARBA" id="ARBA00022622"/>
    </source>
</evidence>
<dbReference type="InterPro" id="IPR001812">
    <property type="entry name" value="Trypano_VSG_A_N_dom"/>
</dbReference>
<organism evidence="10 11">
    <name type="scientific">Trypanosoma congolense (strain IL3000)</name>
    <dbReference type="NCBI Taxonomy" id="1068625"/>
    <lineage>
        <taxon>Eukaryota</taxon>
        <taxon>Discoba</taxon>
        <taxon>Euglenozoa</taxon>
        <taxon>Kinetoplastea</taxon>
        <taxon>Metakinetoplastina</taxon>
        <taxon>Trypanosomatida</taxon>
        <taxon>Trypanosomatidae</taxon>
        <taxon>Trypanosoma</taxon>
        <taxon>Nannomonas</taxon>
    </lineage>
</organism>
<gene>
    <name evidence="10" type="ORF">TCIL3000_0_43840</name>
</gene>
<dbReference type="SUPFAM" id="SSF58087">
    <property type="entry name" value="Variant surface glycoprotein (N-terminal domain)"/>
    <property type="match status" value="1"/>
</dbReference>
<dbReference type="Proteomes" id="UP000000702">
    <property type="component" value="Unassembled WGS sequence"/>
</dbReference>
<evidence type="ECO:0000256" key="1">
    <source>
        <dbReference type="ARBA" id="ARBA00004609"/>
    </source>
</evidence>
<dbReference type="GO" id="GO:0098552">
    <property type="term" value="C:side of membrane"/>
    <property type="evidence" value="ECO:0007669"/>
    <property type="project" value="UniProtKB-KW"/>
</dbReference>
<evidence type="ECO:0000313" key="10">
    <source>
        <dbReference type="EMBL" id="CCD13646.1"/>
    </source>
</evidence>
<dbReference type="VEuPathDB" id="TriTrypDB:TcIL3000_0_43840"/>
<keyword evidence="4" id="KW-0472">Membrane</keyword>
<evidence type="ECO:0000256" key="2">
    <source>
        <dbReference type="ARBA" id="ARBA00022475"/>
    </source>
</evidence>
<dbReference type="Gene3D" id="3.90.150.10">
    <property type="entry name" value="Variant Surface Glycoprotein, subunit A domain 1"/>
    <property type="match status" value="1"/>
</dbReference>
<evidence type="ECO:0000256" key="4">
    <source>
        <dbReference type="ARBA" id="ARBA00023136"/>
    </source>
</evidence>
<dbReference type="EMBL" id="CAEQ01001228">
    <property type="protein sequence ID" value="CCD13646.1"/>
    <property type="molecule type" value="Genomic_DNA"/>
</dbReference>
<comment type="caution">
    <text evidence="10">The sequence shown here is derived from an EMBL/GenBank/DDBJ whole genome shotgun (WGS) entry which is preliminary data.</text>
</comment>
<feature type="coiled-coil region" evidence="7">
    <location>
        <begin position="292"/>
        <end position="359"/>
    </location>
</feature>
<evidence type="ECO:0000256" key="5">
    <source>
        <dbReference type="ARBA" id="ARBA00023180"/>
    </source>
</evidence>
<keyword evidence="2" id="KW-1003">Cell membrane</keyword>
<reference evidence="11" key="1">
    <citation type="submission" date="2011-07" db="EMBL/GenBank/DDBJ databases">
        <title>Divergent evolution of antigenic variation in African trypanosomes.</title>
        <authorList>
            <person name="Jackson A.P."/>
            <person name="Berry A."/>
            <person name="Allison H.C."/>
            <person name="Burton P."/>
            <person name="Anderson J."/>
            <person name="Aslett M."/>
            <person name="Brown R."/>
            <person name="Corton N."/>
            <person name="Harris D."/>
            <person name="Hauser H."/>
            <person name="Gamble J."/>
            <person name="Gilderthorp R."/>
            <person name="McQuillan J."/>
            <person name="Quail M.A."/>
            <person name="Sanders M."/>
            <person name="Van Tonder A."/>
            <person name="Ginger M.L."/>
            <person name="Donelson J.E."/>
            <person name="Field M.C."/>
            <person name="Barry J.D."/>
            <person name="Berriman M."/>
            <person name="Hertz-Fowler C."/>
        </authorList>
    </citation>
    <scope>NUCLEOTIDE SEQUENCE [LARGE SCALE GENOMIC DNA]</scope>
    <source>
        <strain evidence="11">IL3000</strain>
    </source>
</reference>
<keyword evidence="3" id="KW-0336">GPI-anchor</keyword>
<dbReference type="GO" id="GO:0042783">
    <property type="term" value="P:symbiont-mediated evasion of host immune response"/>
    <property type="evidence" value="ECO:0007669"/>
    <property type="project" value="InterPro"/>
</dbReference>
<reference evidence="10 11" key="2">
    <citation type="journal article" date="2012" name="Proc. Natl. Acad. Sci. U.S.A.">
        <title>Antigenic diversity is generated by distinct evolutionary mechanisms in African trypanosome species.</title>
        <authorList>
            <person name="Jackson A.P."/>
            <person name="Berry A."/>
            <person name="Aslett M."/>
            <person name="Allison H.C."/>
            <person name="Burton P."/>
            <person name="Vavrova-Anderson J."/>
            <person name="Brown R."/>
            <person name="Browne H."/>
            <person name="Corton N."/>
            <person name="Hauser H."/>
            <person name="Gamble J."/>
            <person name="Gilderthorp R."/>
            <person name="Marcello L."/>
            <person name="McQuillan J."/>
            <person name="Otto T.D."/>
            <person name="Quail M.A."/>
            <person name="Sanders M.J."/>
            <person name="van Tonder A."/>
            <person name="Ginger M.L."/>
            <person name="Field M.C."/>
            <person name="Barry J.D."/>
            <person name="Hertz-Fowler C."/>
            <person name="Berriman M."/>
        </authorList>
    </citation>
    <scope>NUCLEOTIDE SEQUENCE [LARGE SCALE GENOMIC DNA]</scope>
    <source>
        <strain evidence="10 11">IL3000</strain>
    </source>
</reference>
<keyword evidence="8" id="KW-0732">Signal</keyword>
<feature type="signal peptide" evidence="8">
    <location>
        <begin position="1"/>
        <end position="25"/>
    </location>
</feature>
<feature type="chain" id="PRO_5003390017" evidence="8">
    <location>
        <begin position="26"/>
        <end position="400"/>
    </location>
</feature>
<keyword evidence="7" id="KW-0175">Coiled coil</keyword>
<evidence type="ECO:0000259" key="9">
    <source>
        <dbReference type="Pfam" id="PF00913"/>
    </source>
</evidence>
<protein>
    <submittedName>
        <fullName evidence="10">WGS project CAEQ00000000 data, annotated contig 1788</fullName>
    </submittedName>
</protein>
<dbReference type="GO" id="GO:0005886">
    <property type="term" value="C:plasma membrane"/>
    <property type="evidence" value="ECO:0007669"/>
    <property type="project" value="UniProtKB-SubCell"/>
</dbReference>